<gene>
    <name evidence="1" type="ORF">RSOL_523260</name>
</gene>
<reference evidence="2" key="1">
    <citation type="journal article" date="2014" name="Genome Announc.">
        <title>Draft genome sequence of the plant-pathogenic soil fungus Rhizoctonia solani anastomosis group 3 strain Rhs1AP.</title>
        <authorList>
            <person name="Cubeta M.A."/>
            <person name="Thomas E."/>
            <person name="Dean R.A."/>
            <person name="Jabaji S."/>
            <person name="Neate S.M."/>
            <person name="Tavantzis S."/>
            <person name="Toda T."/>
            <person name="Vilgalys R."/>
            <person name="Bharathan N."/>
            <person name="Fedorova-Abrams N."/>
            <person name="Pakala S.B."/>
            <person name="Pakala S.M."/>
            <person name="Zafar N."/>
            <person name="Joardar V."/>
            <person name="Losada L."/>
            <person name="Nierman W.C."/>
        </authorList>
    </citation>
    <scope>NUCLEOTIDE SEQUENCE [LARGE SCALE GENOMIC DNA]</scope>
    <source>
        <strain evidence="2">AG-3</strain>
    </source>
</reference>
<organism evidence="1 2">
    <name type="scientific">Rhizoctonia solani AG-3 Rhs1AP</name>
    <dbReference type="NCBI Taxonomy" id="1086054"/>
    <lineage>
        <taxon>Eukaryota</taxon>
        <taxon>Fungi</taxon>
        <taxon>Dikarya</taxon>
        <taxon>Basidiomycota</taxon>
        <taxon>Agaricomycotina</taxon>
        <taxon>Agaricomycetes</taxon>
        <taxon>Cantharellales</taxon>
        <taxon>Ceratobasidiaceae</taxon>
        <taxon>Rhizoctonia</taxon>
    </lineage>
</organism>
<proteinExistence type="predicted"/>
<dbReference type="Proteomes" id="UP000030108">
    <property type="component" value="Unassembled WGS sequence"/>
</dbReference>
<dbReference type="EMBL" id="JATN01000220">
    <property type="protein sequence ID" value="EUC67578.1"/>
    <property type="molecule type" value="Genomic_DNA"/>
</dbReference>
<sequence>MYLRLNLSWRLRVNLPAPATKEGLELSSEVALGKLLHSRVLAATNLRLFVLIMLYVY</sequence>
<evidence type="ECO:0000313" key="2">
    <source>
        <dbReference type="Proteomes" id="UP000030108"/>
    </source>
</evidence>
<evidence type="ECO:0000313" key="1">
    <source>
        <dbReference type="EMBL" id="EUC67578.1"/>
    </source>
</evidence>
<protein>
    <submittedName>
        <fullName evidence="1">Uncharacterized protein</fullName>
    </submittedName>
</protein>
<dbReference type="AlphaFoldDB" id="X8JX02"/>
<comment type="caution">
    <text evidence="1">The sequence shown here is derived from an EMBL/GenBank/DDBJ whole genome shotgun (WGS) entry which is preliminary data.</text>
</comment>
<accession>X8JX02</accession>
<name>X8JX02_9AGAM</name>